<keyword evidence="2" id="KW-1185">Reference proteome</keyword>
<reference evidence="1 2" key="1">
    <citation type="journal article" date="2019" name="Int. J. Syst. Evol. Microbiol.">
        <title>The Global Catalogue of Microorganisms (GCM) 10K type strain sequencing project: providing services to taxonomists for standard genome sequencing and annotation.</title>
        <authorList>
            <consortium name="The Broad Institute Genomics Platform"/>
            <consortium name="The Broad Institute Genome Sequencing Center for Infectious Disease"/>
            <person name="Wu L."/>
            <person name="Ma J."/>
        </authorList>
    </citation>
    <scope>NUCLEOTIDE SEQUENCE [LARGE SCALE GENOMIC DNA]</scope>
    <source>
        <strain evidence="1 2">JCM 17504</strain>
    </source>
</reference>
<protein>
    <submittedName>
        <fullName evidence="1">Uncharacterized protein</fullName>
    </submittedName>
</protein>
<dbReference type="Proteomes" id="UP001501729">
    <property type="component" value="Unassembled WGS sequence"/>
</dbReference>
<accession>A0AAV3UFX7</accession>
<dbReference type="AlphaFoldDB" id="A0AAV3UFX7"/>
<organism evidence="1 2">
    <name type="scientific">Haladaptatus pallidirubidus</name>
    <dbReference type="NCBI Taxonomy" id="1008152"/>
    <lineage>
        <taxon>Archaea</taxon>
        <taxon>Methanobacteriati</taxon>
        <taxon>Methanobacteriota</taxon>
        <taxon>Stenosarchaea group</taxon>
        <taxon>Halobacteria</taxon>
        <taxon>Halobacteriales</taxon>
        <taxon>Haladaptataceae</taxon>
        <taxon>Haladaptatus</taxon>
    </lineage>
</organism>
<gene>
    <name evidence="1" type="ORF">GCM10025751_18490</name>
</gene>
<dbReference type="RefSeq" id="WP_227776607.1">
    <property type="nucleotide sequence ID" value="NZ_BAABKX010000001.1"/>
</dbReference>
<evidence type="ECO:0000313" key="1">
    <source>
        <dbReference type="EMBL" id="GAA5047645.1"/>
    </source>
</evidence>
<dbReference type="EMBL" id="BAABKX010000001">
    <property type="protein sequence ID" value="GAA5047645.1"/>
    <property type="molecule type" value="Genomic_DNA"/>
</dbReference>
<dbReference type="Pfam" id="PF24373">
    <property type="entry name" value="DUF7529"/>
    <property type="match status" value="1"/>
</dbReference>
<proteinExistence type="predicted"/>
<name>A0AAV3UFX7_9EURY</name>
<dbReference type="GeneID" id="68612443"/>
<evidence type="ECO:0000313" key="2">
    <source>
        <dbReference type="Proteomes" id="UP001501729"/>
    </source>
</evidence>
<sequence>MPEIGDENIDYADRIAANADVEKGAWQRTLDDMEAMADELEEEGWNVIDIPASHTAPENPDAGQTDRFGFVYVIPDNYADEFSEAVEAGAFPSYRVFRQEMSSRVFMLTQYLDPDTETAILIAGSYEMMHAPALVKAAMREDEMFSHVQTIDGTVLGSFHHDDYTKFFPNPEKYENYVAEPNVGDHHDEE</sequence>
<dbReference type="InterPro" id="IPR055951">
    <property type="entry name" value="DUF7529"/>
</dbReference>
<comment type="caution">
    <text evidence="1">The sequence shown here is derived from an EMBL/GenBank/DDBJ whole genome shotgun (WGS) entry which is preliminary data.</text>
</comment>